<comment type="caution">
    <text evidence="2">The sequence shown here is derived from an EMBL/GenBank/DDBJ whole genome shotgun (WGS) entry which is preliminary data.</text>
</comment>
<keyword evidence="3" id="KW-1185">Reference proteome</keyword>
<reference evidence="2" key="1">
    <citation type="submission" date="2021-03" db="EMBL/GenBank/DDBJ databases">
        <authorList>
            <person name="Tagirdzhanova G."/>
        </authorList>
    </citation>
    <scope>NUCLEOTIDE SEQUENCE</scope>
</reference>
<sequence length="315" mass="36038">MPPLSPLLALPAEIRTQIWRYLLCPPHGTVHLHDDLDWYDKIQDAQCQNFEDEEDSDEDKDEDEDDVGYERLLREGRAIHSKTALPVSILRVNHQLHDECSPLIYSNKLHFDVTPTLARIFLTLRPARDRRHIRHLGFGSASTSADDQDVQCGWSGLHNYIAKKLNIETVTIQVPGLGRAGEWEWYFWPAVEGLVRILLDGNIESTRLLFAARLSASYAIGDDGYEPITLPEDEVLEDLRAVDKALHREMETEERNAMWKYTSEHAVLSWDNEAYSEFLKGEKKKRRLPLKVEREDGARGDEGTVVVLRNGGVNT</sequence>
<dbReference type="PANTHER" id="PTHR42085:SF1">
    <property type="entry name" value="F-BOX DOMAIN-CONTAINING PROTEIN"/>
    <property type="match status" value="1"/>
</dbReference>
<accession>A0A8H3G3T5</accession>
<proteinExistence type="predicted"/>
<evidence type="ECO:0000313" key="3">
    <source>
        <dbReference type="Proteomes" id="UP000664521"/>
    </source>
</evidence>
<dbReference type="OrthoDB" id="5420711at2759"/>
<gene>
    <name evidence="2" type="ORF">HETSPECPRED_009100</name>
</gene>
<dbReference type="InterPro" id="IPR038883">
    <property type="entry name" value="AN11006-like"/>
</dbReference>
<dbReference type="Pfam" id="PF24864">
    <property type="entry name" value="DUF7730"/>
    <property type="match status" value="1"/>
</dbReference>
<protein>
    <recommendedName>
        <fullName evidence="1">DUF7730 domain-containing protein</fullName>
    </recommendedName>
</protein>
<dbReference type="InterPro" id="IPR056632">
    <property type="entry name" value="DUF7730"/>
</dbReference>
<dbReference type="Proteomes" id="UP000664521">
    <property type="component" value="Unassembled WGS sequence"/>
</dbReference>
<dbReference type="PANTHER" id="PTHR42085">
    <property type="entry name" value="F-BOX DOMAIN-CONTAINING PROTEIN"/>
    <property type="match status" value="1"/>
</dbReference>
<feature type="domain" description="DUF7730" evidence="1">
    <location>
        <begin position="5"/>
        <end position="138"/>
    </location>
</feature>
<evidence type="ECO:0000313" key="2">
    <source>
        <dbReference type="EMBL" id="CAF9934082.1"/>
    </source>
</evidence>
<organism evidence="2 3">
    <name type="scientific">Heterodermia speciosa</name>
    <dbReference type="NCBI Taxonomy" id="116794"/>
    <lineage>
        <taxon>Eukaryota</taxon>
        <taxon>Fungi</taxon>
        <taxon>Dikarya</taxon>
        <taxon>Ascomycota</taxon>
        <taxon>Pezizomycotina</taxon>
        <taxon>Lecanoromycetes</taxon>
        <taxon>OSLEUM clade</taxon>
        <taxon>Lecanoromycetidae</taxon>
        <taxon>Caliciales</taxon>
        <taxon>Physciaceae</taxon>
        <taxon>Heterodermia</taxon>
    </lineage>
</organism>
<evidence type="ECO:0000259" key="1">
    <source>
        <dbReference type="Pfam" id="PF24864"/>
    </source>
</evidence>
<dbReference type="EMBL" id="CAJPDS010000072">
    <property type="protein sequence ID" value="CAF9934082.1"/>
    <property type="molecule type" value="Genomic_DNA"/>
</dbReference>
<name>A0A8H3G3T5_9LECA</name>
<dbReference type="AlphaFoldDB" id="A0A8H3G3T5"/>